<evidence type="ECO:0000256" key="1">
    <source>
        <dbReference type="SAM" id="MobiDB-lite"/>
    </source>
</evidence>
<reference evidence="2 3" key="1">
    <citation type="journal article" date="2013" name="Curr. Biol.">
        <title>The Genome of the Foraminiferan Reticulomyxa filosa.</title>
        <authorList>
            <person name="Glockner G."/>
            <person name="Hulsmann N."/>
            <person name="Schleicher M."/>
            <person name="Noegel A.A."/>
            <person name="Eichinger L."/>
            <person name="Gallinger C."/>
            <person name="Pawlowski J."/>
            <person name="Sierra R."/>
            <person name="Euteneuer U."/>
            <person name="Pillet L."/>
            <person name="Moustafa A."/>
            <person name="Platzer M."/>
            <person name="Groth M."/>
            <person name="Szafranski K."/>
            <person name="Schliwa M."/>
        </authorList>
    </citation>
    <scope>NUCLEOTIDE SEQUENCE [LARGE SCALE GENOMIC DNA]</scope>
</reference>
<feature type="compositionally biased region" description="Polar residues" evidence="1">
    <location>
        <begin position="26"/>
        <end position="39"/>
    </location>
</feature>
<comment type="caution">
    <text evidence="2">The sequence shown here is derived from an EMBL/GenBank/DDBJ whole genome shotgun (WGS) entry which is preliminary data.</text>
</comment>
<keyword evidence="3" id="KW-1185">Reference proteome</keyword>
<evidence type="ECO:0000313" key="2">
    <source>
        <dbReference type="EMBL" id="ETO04768.1"/>
    </source>
</evidence>
<dbReference type="EMBL" id="ASPP01028961">
    <property type="protein sequence ID" value="ETO04768.1"/>
    <property type="molecule type" value="Genomic_DNA"/>
</dbReference>
<accession>X6LS99</accession>
<proteinExistence type="predicted"/>
<dbReference type="Proteomes" id="UP000023152">
    <property type="component" value="Unassembled WGS sequence"/>
</dbReference>
<protein>
    <submittedName>
        <fullName evidence="2">Uncharacterized protein</fullName>
    </submittedName>
</protein>
<feature type="region of interest" description="Disordered" evidence="1">
    <location>
        <begin position="1"/>
        <end position="42"/>
    </location>
</feature>
<name>X6LS99_RETFI</name>
<dbReference type="OrthoDB" id="3562400at2759"/>
<sequence length="115" mass="13252">MGGQIGAEENLLAQTASINEEKNDNGKAQSESGQLNSIKQKLKRYHQSQDKLAPLFGDPEQSIDTCYIRLALLTQQQFQQQKDKMINNQKKKEKIKNMMVIKKKMENGQIHWIIH</sequence>
<organism evidence="2 3">
    <name type="scientific">Reticulomyxa filosa</name>
    <dbReference type="NCBI Taxonomy" id="46433"/>
    <lineage>
        <taxon>Eukaryota</taxon>
        <taxon>Sar</taxon>
        <taxon>Rhizaria</taxon>
        <taxon>Retaria</taxon>
        <taxon>Foraminifera</taxon>
        <taxon>Monothalamids</taxon>
        <taxon>Reticulomyxidae</taxon>
        <taxon>Reticulomyxa</taxon>
    </lineage>
</organism>
<dbReference type="AlphaFoldDB" id="X6LS99"/>
<gene>
    <name evidence="2" type="ORF">RFI_32628</name>
</gene>
<evidence type="ECO:0000313" key="3">
    <source>
        <dbReference type="Proteomes" id="UP000023152"/>
    </source>
</evidence>